<dbReference type="EMBL" id="FN653043">
    <property type="protein sequence ID" value="CBY09605.1"/>
    <property type="molecule type" value="Genomic_DNA"/>
</dbReference>
<keyword evidence="2" id="KW-1185">Reference proteome</keyword>
<dbReference type="AlphaFoldDB" id="E4XEV9"/>
<evidence type="ECO:0000313" key="1">
    <source>
        <dbReference type="EMBL" id="CBY09605.1"/>
    </source>
</evidence>
<reference evidence="1" key="1">
    <citation type="journal article" date="2010" name="Science">
        <title>Plasticity of animal genome architecture unmasked by rapid evolution of a pelagic tunicate.</title>
        <authorList>
            <person name="Denoeud F."/>
            <person name="Henriet S."/>
            <person name="Mungpakdee S."/>
            <person name="Aury J.M."/>
            <person name="Da Silva C."/>
            <person name="Brinkmann H."/>
            <person name="Mikhaleva J."/>
            <person name="Olsen L.C."/>
            <person name="Jubin C."/>
            <person name="Canestro C."/>
            <person name="Bouquet J.M."/>
            <person name="Danks G."/>
            <person name="Poulain J."/>
            <person name="Campsteijn C."/>
            <person name="Adamski M."/>
            <person name="Cross I."/>
            <person name="Yadetie F."/>
            <person name="Muffato M."/>
            <person name="Louis A."/>
            <person name="Butcher S."/>
            <person name="Tsagkogeorga G."/>
            <person name="Konrad A."/>
            <person name="Singh S."/>
            <person name="Jensen M.F."/>
            <person name="Cong E.H."/>
            <person name="Eikeseth-Otteraa H."/>
            <person name="Noel B."/>
            <person name="Anthouard V."/>
            <person name="Porcel B.M."/>
            <person name="Kachouri-Lafond R."/>
            <person name="Nishino A."/>
            <person name="Ugolini M."/>
            <person name="Chourrout P."/>
            <person name="Nishida H."/>
            <person name="Aasland R."/>
            <person name="Huzurbazar S."/>
            <person name="Westhof E."/>
            <person name="Delsuc F."/>
            <person name="Lehrach H."/>
            <person name="Reinhardt R."/>
            <person name="Weissenbach J."/>
            <person name="Roy S.W."/>
            <person name="Artiguenave F."/>
            <person name="Postlethwait J.H."/>
            <person name="Manak J.R."/>
            <person name="Thompson E.M."/>
            <person name="Jaillon O."/>
            <person name="Du Pasquier L."/>
            <person name="Boudinot P."/>
            <person name="Liberles D.A."/>
            <person name="Volff J.N."/>
            <person name="Philippe H."/>
            <person name="Lenhard B."/>
            <person name="Roest Crollius H."/>
            <person name="Wincker P."/>
            <person name="Chourrout D."/>
        </authorList>
    </citation>
    <scope>NUCLEOTIDE SEQUENCE [LARGE SCALE GENOMIC DNA]</scope>
</reference>
<dbReference type="InParanoid" id="E4XEV9"/>
<proteinExistence type="predicted"/>
<organism evidence="1">
    <name type="scientific">Oikopleura dioica</name>
    <name type="common">Tunicate</name>
    <dbReference type="NCBI Taxonomy" id="34765"/>
    <lineage>
        <taxon>Eukaryota</taxon>
        <taxon>Metazoa</taxon>
        <taxon>Chordata</taxon>
        <taxon>Tunicata</taxon>
        <taxon>Appendicularia</taxon>
        <taxon>Copelata</taxon>
        <taxon>Oikopleuridae</taxon>
        <taxon>Oikopleura</taxon>
    </lineage>
</organism>
<evidence type="ECO:0000313" key="2">
    <source>
        <dbReference type="Proteomes" id="UP000001307"/>
    </source>
</evidence>
<protein>
    <submittedName>
        <fullName evidence="1">Uncharacterized protein</fullName>
    </submittedName>
</protein>
<dbReference type="Proteomes" id="UP000001307">
    <property type="component" value="Unassembled WGS sequence"/>
</dbReference>
<name>E4XEV9_OIKDI</name>
<accession>E4XEV9</accession>
<sequence>MLALERRDRRRLVVFSRFPWSTGGEVSLEVGCSLSVEVESSVSLALGGRKLRSSASSLSVVRSLVFSLDSSVCSSCCKDVSDSDSVSAVPVGSSDRREGVTGFGRGTSSSLSSLGTGGSPCCSLISSSGGISSSSGVSSLSSLRWTLTARATSIAILTPATPCSSPVGLFFKLTRKLRSVQGLLTRPFVLGAVVASAGDFCEAEDFPRFLSIMGDSVIVRFFPFVLFEQSSCRVGIGISDINIPPSFLVGGIFVVGSVRYKGACSR</sequence>
<gene>
    <name evidence="1" type="ORF">GSOID_T00008725001</name>
</gene>